<dbReference type="InterPro" id="IPR052379">
    <property type="entry name" value="Type_VII_TA_RNase"/>
</dbReference>
<gene>
    <name evidence="6" type="ORF">NDI79_22785</name>
</gene>
<reference evidence="6 7" key="1">
    <citation type="submission" date="2022-06" db="EMBL/GenBank/DDBJ databases">
        <title>Halogeometricum sp. a new haloarchaeum isolate from saline soil.</title>
        <authorList>
            <person name="Strakova D."/>
            <person name="Galisteo C."/>
            <person name="Sanchez-Porro C."/>
            <person name="Ventosa A."/>
        </authorList>
    </citation>
    <scope>NUCLEOTIDE SEQUENCE [LARGE SCALE GENOMIC DNA]</scope>
    <source>
        <strain evidence="7">S3BR25-2</strain>
    </source>
</reference>
<dbReference type="Proteomes" id="UP001254813">
    <property type="component" value="Unassembled WGS sequence"/>
</dbReference>
<keyword evidence="2" id="KW-1277">Toxin-antitoxin system</keyword>
<accession>A0ABU2G9X7</accession>
<evidence type="ECO:0000256" key="3">
    <source>
        <dbReference type="ARBA" id="ARBA00022722"/>
    </source>
</evidence>
<evidence type="ECO:0000256" key="1">
    <source>
        <dbReference type="ARBA" id="ARBA00022553"/>
    </source>
</evidence>
<evidence type="ECO:0000313" key="6">
    <source>
        <dbReference type="EMBL" id="MDS0296994.1"/>
    </source>
</evidence>
<dbReference type="NCBIfam" id="NF047751">
    <property type="entry name" value="HepT_toxin"/>
    <property type="match status" value="1"/>
</dbReference>
<dbReference type="InterPro" id="IPR008201">
    <property type="entry name" value="HepT-like"/>
</dbReference>
<sequence length="143" mass="16795">MVDERARLREMLAELEEYLDGLRDKQGVPKERFETDDDLQDIVERRLEKATQTCIDIARLIGRLEGRNLNEVTNAGVFVALVDLDVLPPSHRQEFIDIGGLRNVLAHRYRHIDTGEIYEVYHDLNRLERFSEAIYRYLHEDAD</sequence>
<keyword evidence="3" id="KW-0540">Nuclease</keyword>
<dbReference type="Gene3D" id="1.20.120.580">
    <property type="entry name" value="bsu32300-like"/>
    <property type="match status" value="1"/>
</dbReference>
<dbReference type="RefSeq" id="WP_310930929.1">
    <property type="nucleotide sequence ID" value="NZ_JAMQOQ010000010.1"/>
</dbReference>
<dbReference type="Pfam" id="PF01934">
    <property type="entry name" value="HepT-like"/>
    <property type="match status" value="1"/>
</dbReference>
<dbReference type="PANTHER" id="PTHR33397:SF5">
    <property type="entry name" value="RNASE YUTE-RELATED"/>
    <property type="match status" value="1"/>
</dbReference>
<keyword evidence="4" id="KW-0378">Hydrolase</keyword>
<evidence type="ECO:0000313" key="7">
    <source>
        <dbReference type="Proteomes" id="UP001254813"/>
    </source>
</evidence>
<evidence type="ECO:0000256" key="2">
    <source>
        <dbReference type="ARBA" id="ARBA00022649"/>
    </source>
</evidence>
<comment type="similarity">
    <text evidence="5">Belongs to the HepT RNase toxin family.</text>
</comment>
<dbReference type="InterPro" id="IPR037038">
    <property type="entry name" value="HepT-like_sf"/>
</dbReference>
<dbReference type="EMBL" id="JAMQOQ010000010">
    <property type="protein sequence ID" value="MDS0296994.1"/>
    <property type="molecule type" value="Genomic_DNA"/>
</dbReference>
<protein>
    <submittedName>
        <fullName evidence="6">DUF86 domain-containing protein</fullName>
    </submittedName>
</protein>
<proteinExistence type="inferred from homology"/>
<evidence type="ECO:0000256" key="5">
    <source>
        <dbReference type="ARBA" id="ARBA00024207"/>
    </source>
</evidence>
<organism evidence="6 7">
    <name type="scientific">Halogeometricum luteum</name>
    <dbReference type="NCBI Taxonomy" id="2950537"/>
    <lineage>
        <taxon>Archaea</taxon>
        <taxon>Methanobacteriati</taxon>
        <taxon>Methanobacteriota</taxon>
        <taxon>Stenosarchaea group</taxon>
        <taxon>Halobacteria</taxon>
        <taxon>Halobacteriales</taxon>
        <taxon>Haloferacaceae</taxon>
        <taxon>Halogeometricum</taxon>
    </lineage>
</organism>
<comment type="caution">
    <text evidence="6">The sequence shown here is derived from an EMBL/GenBank/DDBJ whole genome shotgun (WGS) entry which is preliminary data.</text>
</comment>
<keyword evidence="7" id="KW-1185">Reference proteome</keyword>
<evidence type="ECO:0000256" key="4">
    <source>
        <dbReference type="ARBA" id="ARBA00022801"/>
    </source>
</evidence>
<dbReference type="PANTHER" id="PTHR33397">
    <property type="entry name" value="UPF0331 PROTEIN YUTE"/>
    <property type="match status" value="1"/>
</dbReference>
<keyword evidence="1" id="KW-0597">Phosphoprotein</keyword>
<name>A0ABU2G9X7_9EURY</name>